<evidence type="ECO:0000256" key="4">
    <source>
        <dbReference type="ARBA" id="ARBA00022729"/>
    </source>
</evidence>
<dbReference type="OrthoDB" id="403896at2"/>
<dbReference type="Gene3D" id="3.40.190.10">
    <property type="entry name" value="Periplasmic binding protein-like II"/>
    <property type="match status" value="1"/>
</dbReference>
<evidence type="ECO:0000259" key="7">
    <source>
        <dbReference type="Pfam" id="PF00496"/>
    </source>
</evidence>
<dbReference type="InterPro" id="IPR039424">
    <property type="entry name" value="SBP_5"/>
</dbReference>
<dbReference type="FunFam" id="3.90.76.10:FF:000001">
    <property type="entry name" value="Oligopeptide ABC transporter substrate-binding protein"/>
    <property type="match status" value="1"/>
</dbReference>
<evidence type="ECO:0000256" key="1">
    <source>
        <dbReference type="ARBA" id="ARBA00004196"/>
    </source>
</evidence>
<dbReference type="InterPro" id="IPR030678">
    <property type="entry name" value="Peptide/Ni-bd"/>
</dbReference>
<proteinExistence type="inferred from homology"/>
<feature type="signal peptide" evidence="6">
    <location>
        <begin position="1"/>
        <end position="21"/>
    </location>
</feature>
<dbReference type="Gene3D" id="3.90.76.10">
    <property type="entry name" value="Dipeptide-binding Protein, Domain 1"/>
    <property type="match status" value="1"/>
</dbReference>
<protein>
    <submittedName>
        <fullName evidence="8">Oligopeptide ABC transporter binding protein</fullName>
    </submittedName>
</protein>
<accession>A0A0R1WVZ3</accession>
<dbReference type="Pfam" id="PF00496">
    <property type="entry name" value="SBP_bac_5"/>
    <property type="match status" value="1"/>
</dbReference>
<evidence type="ECO:0000313" key="8">
    <source>
        <dbReference type="EMBL" id="KRM20196.1"/>
    </source>
</evidence>
<sequence>MNFKKLVVTGVTMLVGCAALTFVDGSTQSVSADKVLNWSEDSELQTLDPATSVDTTSGLMLRNSYEGLYRLGKDGQVKKGLVKTEKVSDDGLTYTFTLQKNAKWSNGDPVTAKDFVYGWQRAVDPKTGASNSNLFEGVKNAADIVAGKMDPKELGVKATDDHTLVVTLDKKIPYFKSLVATQIFSPQNKKIVEKYGKKYGTEAKYSVSNGPFKVAGWNGSNQKWSLVKNNNYWDKKAVKLDKVNFQVAKTTSTSYSMYQQGDLDETMLSTEQARQLKGKNDFVARKQARVDYLELNKQSKAFANANIRKAVSYALNRDQLANKVLGDGTTPTKSFVSKGLMEYKGKDFNEASATDKGTTYNKKLAQQYWQKGLKELGVKSLTFTVLGDDDDLAKKVNEYIQSQLQTNLKGAHVKVQNINKKSRIDRMKQGKFDLVQTGWTADYQDATSFLNLFTKDSAYNFGKYNSQEYDKLMQDAKSQDGDARWNTLVKANKVLLEDQAVVPLYQPVTATMQNPDVKGLVYNTISEYNFKEAYLN</sequence>
<comment type="subcellular location">
    <subcellularLocation>
        <location evidence="1">Cell envelope</location>
    </subcellularLocation>
</comment>
<dbReference type="Gene3D" id="3.10.105.10">
    <property type="entry name" value="Dipeptide-binding Protein, Domain 3"/>
    <property type="match status" value="1"/>
</dbReference>
<name>A0A0R1WVZ3_9LACO</name>
<comment type="caution">
    <text evidence="8">The sequence shown here is derived from an EMBL/GenBank/DDBJ whole genome shotgun (WGS) entry which is preliminary data.</text>
</comment>
<dbReference type="Proteomes" id="UP000051054">
    <property type="component" value="Unassembled WGS sequence"/>
</dbReference>
<dbReference type="PANTHER" id="PTHR30290">
    <property type="entry name" value="PERIPLASMIC BINDING COMPONENT OF ABC TRANSPORTER"/>
    <property type="match status" value="1"/>
</dbReference>
<keyword evidence="3" id="KW-0813">Transport</keyword>
<evidence type="ECO:0000256" key="2">
    <source>
        <dbReference type="ARBA" id="ARBA00005695"/>
    </source>
</evidence>
<dbReference type="GO" id="GO:0030288">
    <property type="term" value="C:outer membrane-bounded periplasmic space"/>
    <property type="evidence" value="ECO:0007669"/>
    <property type="project" value="UniProtKB-ARBA"/>
</dbReference>
<feature type="domain" description="Solute-binding protein family 5" evidence="7">
    <location>
        <begin position="77"/>
        <end position="459"/>
    </location>
</feature>
<dbReference type="FunFam" id="3.10.105.10:FF:000001">
    <property type="entry name" value="Oligopeptide ABC transporter, oligopeptide-binding protein"/>
    <property type="match status" value="1"/>
</dbReference>
<gene>
    <name evidence="8" type="ORF">FC40_GL000297</name>
</gene>
<keyword evidence="9" id="KW-1185">Reference proteome</keyword>
<reference evidence="8 9" key="1">
    <citation type="journal article" date="2015" name="Genome Announc.">
        <title>Expanding the biotechnology potential of lactobacilli through comparative genomics of 213 strains and associated genera.</title>
        <authorList>
            <person name="Sun Z."/>
            <person name="Harris H.M."/>
            <person name="McCann A."/>
            <person name="Guo C."/>
            <person name="Argimon S."/>
            <person name="Zhang W."/>
            <person name="Yang X."/>
            <person name="Jeffery I.B."/>
            <person name="Cooney J.C."/>
            <person name="Kagawa T.F."/>
            <person name="Liu W."/>
            <person name="Song Y."/>
            <person name="Salvetti E."/>
            <person name="Wrobel A."/>
            <person name="Rasinkangas P."/>
            <person name="Parkhill J."/>
            <person name="Rea M.C."/>
            <person name="O'Sullivan O."/>
            <person name="Ritari J."/>
            <person name="Douillard F.P."/>
            <person name="Paul Ross R."/>
            <person name="Yang R."/>
            <person name="Briner A.E."/>
            <person name="Felis G.E."/>
            <person name="de Vos W.M."/>
            <person name="Barrangou R."/>
            <person name="Klaenhammer T.R."/>
            <person name="Caufield P.W."/>
            <person name="Cui Y."/>
            <person name="Zhang H."/>
            <person name="O'Toole P.W."/>
        </authorList>
    </citation>
    <scope>NUCLEOTIDE SEQUENCE [LARGE SCALE GENOMIC DNA]</scope>
    <source>
        <strain evidence="8 9">DSM 18933</strain>
    </source>
</reference>
<evidence type="ECO:0000256" key="5">
    <source>
        <dbReference type="ARBA" id="ARBA00022856"/>
    </source>
</evidence>
<dbReference type="EMBL" id="AZGD01000009">
    <property type="protein sequence ID" value="KRM20196.1"/>
    <property type="molecule type" value="Genomic_DNA"/>
</dbReference>
<dbReference type="PROSITE" id="PS51257">
    <property type="entry name" value="PROKAR_LIPOPROTEIN"/>
    <property type="match status" value="1"/>
</dbReference>
<dbReference type="CDD" id="cd08504">
    <property type="entry name" value="PBP2_OppA"/>
    <property type="match status" value="1"/>
</dbReference>
<dbReference type="PANTHER" id="PTHR30290:SF10">
    <property type="entry name" value="PERIPLASMIC OLIGOPEPTIDE-BINDING PROTEIN-RELATED"/>
    <property type="match status" value="1"/>
</dbReference>
<evidence type="ECO:0000313" key="9">
    <source>
        <dbReference type="Proteomes" id="UP000051054"/>
    </source>
</evidence>
<dbReference type="GO" id="GO:0015833">
    <property type="term" value="P:peptide transport"/>
    <property type="evidence" value="ECO:0007669"/>
    <property type="project" value="UniProtKB-KW"/>
</dbReference>
<dbReference type="RefSeq" id="WP_025022847.1">
    <property type="nucleotide sequence ID" value="NZ_AZGD01000009.1"/>
</dbReference>
<organism evidence="8 9">
    <name type="scientific">Ligilactobacillus hayakitensis DSM 18933 = JCM 14209</name>
    <dbReference type="NCBI Taxonomy" id="1423755"/>
    <lineage>
        <taxon>Bacteria</taxon>
        <taxon>Bacillati</taxon>
        <taxon>Bacillota</taxon>
        <taxon>Bacilli</taxon>
        <taxon>Lactobacillales</taxon>
        <taxon>Lactobacillaceae</taxon>
        <taxon>Ligilactobacillus</taxon>
    </lineage>
</organism>
<dbReference type="GO" id="GO:1904680">
    <property type="term" value="F:peptide transmembrane transporter activity"/>
    <property type="evidence" value="ECO:0007669"/>
    <property type="project" value="TreeGrafter"/>
</dbReference>
<comment type="similarity">
    <text evidence="2">Belongs to the bacterial solute-binding protein 5 family.</text>
</comment>
<dbReference type="GO" id="GO:0043190">
    <property type="term" value="C:ATP-binding cassette (ABC) transporter complex"/>
    <property type="evidence" value="ECO:0007669"/>
    <property type="project" value="InterPro"/>
</dbReference>
<dbReference type="PIRSF" id="PIRSF002741">
    <property type="entry name" value="MppA"/>
    <property type="match status" value="1"/>
</dbReference>
<evidence type="ECO:0000256" key="6">
    <source>
        <dbReference type="SAM" id="SignalP"/>
    </source>
</evidence>
<dbReference type="AlphaFoldDB" id="A0A0R1WVZ3"/>
<keyword evidence="5" id="KW-0653">Protein transport</keyword>
<dbReference type="InterPro" id="IPR000914">
    <property type="entry name" value="SBP_5_dom"/>
</dbReference>
<evidence type="ECO:0000256" key="3">
    <source>
        <dbReference type="ARBA" id="ARBA00022448"/>
    </source>
</evidence>
<dbReference type="PATRIC" id="fig|1423755.3.peg.325"/>
<feature type="chain" id="PRO_5039385703" evidence="6">
    <location>
        <begin position="22"/>
        <end position="536"/>
    </location>
</feature>
<dbReference type="SUPFAM" id="SSF53850">
    <property type="entry name" value="Periplasmic binding protein-like II"/>
    <property type="match status" value="1"/>
</dbReference>
<keyword evidence="5" id="KW-0571">Peptide transport</keyword>
<dbReference type="eggNOG" id="COG4166">
    <property type="taxonomic scope" value="Bacteria"/>
</dbReference>
<keyword evidence="4 6" id="KW-0732">Signal</keyword>
<dbReference type="STRING" id="1423755.FC40_GL000297"/>